<dbReference type="AlphaFoldDB" id="A0A7J8M495"/>
<feature type="non-terminal residue" evidence="2">
    <location>
        <position position="1"/>
    </location>
</feature>
<evidence type="ECO:0000313" key="3">
    <source>
        <dbReference type="EMBL" id="MBA0559519.1"/>
    </source>
</evidence>
<accession>A0A7J8M495</accession>
<organism evidence="2 4">
    <name type="scientific">Gossypium lobatum</name>
    <dbReference type="NCBI Taxonomy" id="34289"/>
    <lineage>
        <taxon>Eukaryota</taxon>
        <taxon>Viridiplantae</taxon>
        <taxon>Streptophyta</taxon>
        <taxon>Embryophyta</taxon>
        <taxon>Tracheophyta</taxon>
        <taxon>Spermatophyta</taxon>
        <taxon>Magnoliopsida</taxon>
        <taxon>eudicotyledons</taxon>
        <taxon>Gunneridae</taxon>
        <taxon>Pentapetalae</taxon>
        <taxon>rosids</taxon>
        <taxon>malvids</taxon>
        <taxon>Malvales</taxon>
        <taxon>Malvaceae</taxon>
        <taxon>Malvoideae</taxon>
        <taxon>Gossypium</taxon>
    </lineage>
</organism>
<reference evidence="2" key="2">
    <citation type="submission" date="2020-04" db="EMBL/GenBank/DDBJ databases">
        <authorList>
            <person name="Grover C.E."/>
            <person name="Arick M.A. II"/>
            <person name="Thrash A."/>
            <person name="Conover J.L."/>
            <person name="Sanders W.S."/>
            <person name="Peterson D.G."/>
            <person name="Scheffler J.A."/>
            <person name="Scheffler B.E."/>
            <person name="Wendel J.F."/>
        </authorList>
    </citation>
    <scope>NUCLEOTIDE SEQUENCE</scope>
    <source>
        <strain evidence="2">157</strain>
        <tissue evidence="2">Leaf</tissue>
    </source>
</reference>
<comment type="caution">
    <text evidence="2">The sequence shown here is derived from an EMBL/GenBank/DDBJ whole genome shotgun (WGS) entry which is preliminary data.</text>
</comment>
<dbReference type="EMBL" id="JABEZX010000007">
    <property type="protein sequence ID" value="MBA0559517.1"/>
    <property type="molecule type" value="Genomic_DNA"/>
</dbReference>
<keyword evidence="4" id="KW-1185">Reference proteome</keyword>
<protein>
    <submittedName>
        <fullName evidence="2">Uncharacterized protein</fullName>
    </submittedName>
</protein>
<reference evidence="2 4" key="1">
    <citation type="journal article" date="2019" name="Genome Biol. Evol.">
        <title>Insights into the evolution of the New World diploid cottons (Gossypium, subgenus Houzingenia) based on genome sequencing.</title>
        <authorList>
            <person name="Grover C.E."/>
            <person name="Arick M.A. 2nd"/>
            <person name="Thrash A."/>
            <person name="Conover J.L."/>
            <person name="Sanders W.S."/>
            <person name="Peterson D.G."/>
            <person name="Frelichowski J.E."/>
            <person name="Scheffler J.A."/>
            <person name="Scheffler B.E."/>
            <person name="Wendel J.F."/>
        </authorList>
    </citation>
    <scope>NUCLEOTIDE SEQUENCE [LARGE SCALE GENOMIC DNA]</scope>
    <source>
        <strain evidence="2">157</strain>
        <tissue evidence="2">Leaf</tissue>
    </source>
</reference>
<feature type="region of interest" description="Disordered" evidence="1">
    <location>
        <begin position="1"/>
        <end position="27"/>
    </location>
</feature>
<sequence length="27" mass="3070">QAAPEKLPPIILPSTVPIDRDRRHPDH</sequence>
<evidence type="ECO:0000313" key="2">
    <source>
        <dbReference type="EMBL" id="MBA0559517.1"/>
    </source>
</evidence>
<proteinExistence type="predicted"/>
<feature type="compositionally biased region" description="Pro residues" evidence="1">
    <location>
        <begin position="1"/>
        <end position="11"/>
    </location>
</feature>
<feature type="compositionally biased region" description="Basic and acidic residues" evidence="1">
    <location>
        <begin position="18"/>
        <end position="27"/>
    </location>
</feature>
<dbReference type="Proteomes" id="UP000593572">
    <property type="component" value="Unassembled WGS sequence"/>
</dbReference>
<gene>
    <name evidence="2" type="ORF">Golob_016477</name>
    <name evidence="3" type="ORF">Golob_016479</name>
</gene>
<name>A0A7J8M495_9ROSI</name>
<evidence type="ECO:0000313" key="4">
    <source>
        <dbReference type="Proteomes" id="UP000593572"/>
    </source>
</evidence>
<evidence type="ECO:0000256" key="1">
    <source>
        <dbReference type="SAM" id="MobiDB-lite"/>
    </source>
</evidence>
<dbReference type="EMBL" id="JABEZX010000007">
    <property type="protein sequence ID" value="MBA0559519.1"/>
    <property type="molecule type" value="Genomic_DNA"/>
</dbReference>